<evidence type="ECO:0000256" key="6">
    <source>
        <dbReference type="ARBA" id="ARBA00023157"/>
    </source>
</evidence>
<organism evidence="9">
    <name type="scientific">Larimichthys crocea</name>
    <name type="common">Large yellow croaker</name>
    <name type="synonym">Pseudosciaena crocea</name>
    <dbReference type="NCBI Taxonomy" id="215358"/>
    <lineage>
        <taxon>Eukaryota</taxon>
        <taxon>Metazoa</taxon>
        <taxon>Chordata</taxon>
        <taxon>Craniata</taxon>
        <taxon>Vertebrata</taxon>
        <taxon>Euteleostomi</taxon>
        <taxon>Actinopterygii</taxon>
        <taxon>Neopterygii</taxon>
        <taxon>Teleostei</taxon>
        <taxon>Neoteleostei</taxon>
        <taxon>Acanthomorphata</taxon>
        <taxon>Eupercaria</taxon>
        <taxon>Sciaenidae</taxon>
        <taxon>Larimichthys</taxon>
    </lineage>
</organism>
<dbReference type="EMBL" id="KU901699">
    <property type="protein sequence ID" value="ARD05071.1"/>
    <property type="molecule type" value="mRNA"/>
</dbReference>
<dbReference type="GO" id="GO:0005126">
    <property type="term" value="F:cytokine receptor binding"/>
    <property type="evidence" value="ECO:0007669"/>
    <property type="project" value="InterPro"/>
</dbReference>
<evidence type="ECO:0000256" key="5">
    <source>
        <dbReference type="ARBA" id="ARBA00022729"/>
    </source>
</evidence>
<dbReference type="Pfam" id="PF02372">
    <property type="entry name" value="IL15"/>
    <property type="match status" value="1"/>
</dbReference>
<keyword evidence="3 7" id="KW-0202">Cytokine</keyword>
<dbReference type="SUPFAM" id="SSF47266">
    <property type="entry name" value="4-helical cytokines"/>
    <property type="match status" value="1"/>
</dbReference>
<dbReference type="GO" id="GO:0005615">
    <property type="term" value="C:extracellular space"/>
    <property type="evidence" value="ECO:0007669"/>
    <property type="project" value="UniProtKB-KW"/>
</dbReference>
<dbReference type="InterPro" id="IPR009079">
    <property type="entry name" value="4_helix_cytokine-like_core"/>
</dbReference>
<evidence type="ECO:0000256" key="8">
    <source>
        <dbReference type="SAM" id="SignalP"/>
    </source>
</evidence>
<evidence type="ECO:0000256" key="1">
    <source>
        <dbReference type="ARBA" id="ARBA00004613"/>
    </source>
</evidence>
<dbReference type="GO" id="GO:0006955">
    <property type="term" value="P:immune response"/>
    <property type="evidence" value="ECO:0007669"/>
    <property type="project" value="InterPro"/>
</dbReference>
<evidence type="ECO:0000313" key="9">
    <source>
        <dbReference type="EMBL" id="ARD05071.1"/>
    </source>
</evidence>
<comment type="similarity">
    <text evidence="2 7">Belongs to the IL-15/IL-21 family.</text>
</comment>
<proteinExistence type="evidence at transcript level"/>
<feature type="chain" id="PRO_5019831571" description="Interleukin" evidence="8">
    <location>
        <begin position="21"/>
        <end position="141"/>
    </location>
</feature>
<keyword evidence="4" id="KW-0964">Secreted</keyword>
<comment type="subcellular location">
    <subcellularLocation>
        <location evidence="1">Secreted</location>
    </subcellularLocation>
</comment>
<accession>A0A455H354</accession>
<evidence type="ECO:0000256" key="4">
    <source>
        <dbReference type="ARBA" id="ARBA00022525"/>
    </source>
</evidence>
<sequence length="141" mass="15792">MEHFIRIAFWIVTLSGCLLSLPIPENNIPLLRKHVKCPAEATFYTPSNVNEQCLTAALVCCEKELQTVANECNDTQNGTFIHLAQEYLTEVIENLEKKNGNVSITSTECACENWTENPFDVFLNKAESVLQQVYAAYSTSA</sequence>
<dbReference type="GO" id="GO:0005125">
    <property type="term" value="F:cytokine activity"/>
    <property type="evidence" value="ECO:0007669"/>
    <property type="project" value="UniProtKB-KW"/>
</dbReference>
<feature type="signal peptide" evidence="8">
    <location>
        <begin position="1"/>
        <end position="20"/>
    </location>
</feature>
<evidence type="ECO:0000256" key="3">
    <source>
        <dbReference type="ARBA" id="ARBA00022514"/>
    </source>
</evidence>
<keyword evidence="6" id="KW-1015">Disulfide bond</keyword>
<evidence type="ECO:0000256" key="2">
    <source>
        <dbReference type="ARBA" id="ARBA00006050"/>
    </source>
</evidence>
<dbReference type="AlphaFoldDB" id="A0A455H354"/>
<name>A0A455H354_LARCR</name>
<keyword evidence="5 8" id="KW-0732">Signal</keyword>
<dbReference type="InterPro" id="IPR003443">
    <property type="entry name" value="IL-15/IL-21_fam"/>
</dbReference>
<dbReference type="PROSITE" id="PS51257">
    <property type="entry name" value="PROKAR_LIPOPROTEIN"/>
    <property type="match status" value="1"/>
</dbReference>
<reference evidence="9" key="1">
    <citation type="journal article" date="2018" name="Fish Shellfish Immunol.">
        <title>Molecular cloning and bioactivity of an IL-2 homologue in large yellow croaker (Larimichthys crocea).</title>
        <authorList>
            <person name="Mu P."/>
            <person name="Wang Y."/>
            <person name="Ao J."/>
            <person name="Ai C."/>
            <person name="Chen X."/>
        </authorList>
    </citation>
    <scope>NUCLEOTIDE SEQUENCE</scope>
</reference>
<evidence type="ECO:0000256" key="7">
    <source>
        <dbReference type="RuleBase" id="RU003453"/>
    </source>
</evidence>
<protein>
    <recommendedName>
        <fullName evidence="7">Interleukin</fullName>
    </recommendedName>
</protein>
<dbReference type="Gene3D" id="1.20.1250.70">
    <property type="entry name" value="Interleukin-15/Interleukin-21"/>
    <property type="match status" value="1"/>
</dbReference>